<feature type="domain" description="Filamentous haemagglutinin FhaB/tRNA nuclease CdiA-like TPS" evidence="2">
    <location>
        <begin position="46"/>
        <end position="155"/>
    </location>
</feature>
<evidence type="ECO:0000256" key="1">
    <source>
        <dbReference type="SAM" id="Phobius"/>
    </source>
</evidence>
<keyword evidence="1" id="KW-0812">Transmembrane</keyword>
<evidence type="ECO:0000313" key="4">
    <source>
        <dbReference type="EMBL" id="SEH06247.1"/>
    </source>
</evidence>
<dbReference type="EMBL" id="FMSV02000152">
    <property type="protein sequence ID" value="SEH05081.1"/>
    <property type="molecule type" value="Genomic_DNA"/>
</dbReference>
<feature type="transmembrane region" description="Helical" evidence="1">
    <location>
        <begin position="21"/>
        <end position="38"/>
    </location>
</feature>
<keyword evidence="1" id="KW-1133">Transmembrane helix</keyword>
<organism evidence="3 5">
    <name type="scientific">Candidatus Venteria ishoeyi</name>
    <dbReference type="NCBI Taxonomy" id="1899563"/>
    <lineage>
        <taxon>Bacteria</taxon>
        <taxon>Pseudomonadati</taxon>
        <taxon>Pseudomonadota</taxon>
        <taxon>Gammaproteobacteria</taxon>
        <taxon>Thiotrichales</taxon>
        <taxon>Thiotrichaceae</taxon>
        <taxon>Venteria</taxon>
    </lineage>
</organism>
<dbReference type="SUPFAM" id="SSF51126">
    <property type="entry name" value="Pectin lyase-like"/>
    <property type="match status" value="3"/>
</dbReference>
<name>A0A1H6F6P9_9GAMM</name>
<dbReference type="NCBIfam" id="TIGR01901">
    <property type="entry name" value="adhes_NPXG"/>
    <property type="match status" value="1"/>
</dbReference>
<dbReference type="InterPro" id="IPR008638">
    <property type="entry name" value="FhaB/CdiA-like_TPS"/>
</dbReference>
<dbReference type="EMBL" id="FMSV02000443">
    <property type="protein sequence ID" value="SEH06247.1"/>
    <property type="molecule type" value="Genomic_DNA"/>
</dbReference>
<dbReference type="InterPro" id="IPR012334">
    <property type="entry name" value="Pectin_lyas_fold"/>
</dbReference>
<evidence type="ECO:0000313" key="5">
    <source>
        <dbReference type="Proteomes" id="UP000236724"/>
    </source>
</evidence>
<gene>
    <name evidence="3" type="ORF">MBHS_00934</name>
    <name evidence="4" type="ORF">MBHS_02102</name>
</gene>
<accession>A0A1H6F6P9</accession>
<evidence type="ECO:0000259" key="2">
    <source>
        <dbReference type="SMART" id="SM00912"/>
    </source>
</evidence>
<keyword evidence="1" id="KW-0472">Membrane</keyword>
<dbReference type="SMART" id="SM00912">
    <property type="entry name" value="Haemagg_act"/>
    <property type="match status" value="1"/>
</dbReference>
<dbReference type="Pfam" id="PF05860">
    <property type="entry name" value="TPS"/>
    <property type="match status" value="1"/>
</dbReference>
<proteinExistence type="predicted"/>
<evidence type="ECO:0000313" key="3">
    <source>
        <dbReference type="EMBL" id="SEH05081.1"/>
    </source>
</evidence>
<dbReference type="InterPro" id="IPR011050">
    <property type="entry name" value="Pectin_lyase_fold/virulence"/>
</dbReference>
<dbReference type="Gene3D" id="2.160.20.10">
    <property type="entry name" value="Single-stranded right-handed beta-helix, Pectin lyase-like"/>
    <property type="match status" value="3"/>
</dbReference>
<reference evidence="3 5" key="1">
    <citation type="submission" date="2016-10" db="EMBL/GenBank/DDBJ databases">
        <authorList>
            <person name="de Groot N.N."/>
        </authorList>
    </citation>
    <scope>NUCLEOTIDE SEQUENCE [LARGE SCALE GENOMIC DNA]</scope>
    <source>
        <strain evidence="3">MBHS1</strain>
    </source>
</reference>
<keyword evidence="5" id="KW-1185">Reference proteome</keyword>
<dbReference type="Proteomes" id="UP000236724">
    <property type="component" value="Unassembled WGS sequence"/>
</dbReference>
<sequence>MRHYEKNKIQKSLETLQSQTLVPFVSFVSLVLFFPVQAEISLSSIGNEQLSINDGEYAITQDLGVTAGNNLFHSFHSFNINQGETAAFSGAAHIENVISRVTSGSPSNINGMIRNSIPGADTYLMNPAGIMFGEHAQLDVQGGFHTTTADYLKFEDGERYYANAEQASSFSSASPAAFGFLDNAHGKISMTGRSVVSEQLYSGLRVNVGENLSLVGGDIEISQGAYSHIMDADGMPRTQKWGSLTAPQGRINLTSIQGTGESDAGYIKAGRITISDHSLLNTSGAGGGSVSIRAGELTMDSSDIEARTLGAEDGGIVSIQANTIRLQAGAVINASTQASGRGSDIELNASNDILLQGATISADALDVGAGGNISLEAENNVQFTGAMPLEFPTSMTLTSVNSISLTTQKMPDGNAGKIGQLSIKADDITVAEDARIFSDNWGTHIGVNIQLEARHRVLFQGAENSMFTFGTPSLITLTTNSALDNAGDGGHLHITAPEIVFEKAGVDAFTFGTGTGGTIALEANTIELNAGSFLNTSTYGHGDGGNITIQTSDTLALSGINPIGFPIAQPSSIYSSSQANSAFPFFRGYTGSAGQIEIKAGNLALSDGAQIQSSTIADVKTHSGQAGNIDIQVAGDSHFDGVNPYGETVNGFGTGVSARVLGVGNNTGAGGEIKLETGSLWLSNGARIESSTNSQQSAGTINIMVHEDTLIEGNSSQIELRPYPYALLPVLQPSPQDNFLQQFSPGQYNYSASGLYADSNSQAIPAGHSGNIDLHTGSLTLRNQGQISSNSAGGGTAGHINIQAQQISLDDSAQIFSKSVFINRYKVATQADRDQQFILRGELIEVADTGVGKTAHYINTGNAMNSTQQGVYQVASRADLNNIPNEFVINEGRMVRVDDVGDGSSALFMYDLLRTNYETLGLVMEIANWVKVDETPSRVLTASDERITKPNPADSDVYFTDAQTTFSPGTRIRLMDDNGGFTDYVSTQVEAVDQQLKHSYLSRINYNRVASLANLEQTLKNTDIAEINGEHFIYYEAWFILDPKAQVADLPAMSELTLPSVGSVLTLETPNSDGQTQFINAGNNWLPMRHTQHAADLAQRDTLMPQAGDFVKVTDAGNGRQINFFYADNQWHEQIKSGDAGHIYIHANDLTLQNGSAVSTEAISSGGGQIDIQAQGLLRSEHSQISSSVWDGSGDGGNLNINSRFLVQNHAPIIARAVEGSGGNIAIETKGVFKFPPQNTSPIDASSQFGISGQVALDTPEENTSSGLFIVKGQFLRDEKLSLEQCEKITSLEQLNRYKEDVNPQGQRLNSEWYQ</sequence>
<protein>
    <submittedName>
        <fullName evidence="3">Haemagglutination activity domain protein</fullName>
    </submittedName>
</protein>